<dbReference type="Gene3D" id="3.40.50.880">
    <property type="match status" value="1"/>
</dbReference>
<dbReference type="InterPro" id="IPR018060">
    <property type="entry name" value="HTH_AraC"/>
</dbReference>
<dbReference type="InterPro" id="IPR002818">
    <property type="entry name" value="DJ-1/PfpI"/>
</dbReference>
<dbReference type="Pfam" id="PF12833">
    <property type="entry name" value="HTH_18"/>
    <property type="match status" value="1"/>
</dbReference>
<name>A0A5C0AZH5_9BURK</name>
<evidence type="ECO:0000256" key="1">
    <source>
        <dbReference type="ARBA" id="ARBA00023015"/>
    </source>
</evidence>
<keyword evidence="1" id="KW-0805">Transcription regulation</keyword>
<organism evidence="4 5">
    <name type="scientific">Pigmentiphaga aceris</name>
    <dbReference type="NCBI Taxonomy" id="1940612"/>
    <lineage>
        <taxon>Bacteria</taxon>
        <taxon>Pseudomonadati</taxon>
        <taxon>Pseudomonadota</taxon>
        <taxon>Betaproteobacteria</taxon>
        <taxon>Burkholderiales</taxon>
        <taxon>Alcaligenaceae</taxon>
        <taxon>Pigmentiphaga</taxon>
    </lineage>
</organism>
<dbReference type="Proteomes" id="UP000325161">
    <property type="component" value="Chromosome"/>
</dbReference>
<dbReference type="InterPro" id="IPR009057">
    <property type="entry name" value="Homeodomain-like_sf"/>
</dbReference>
<reference evidence="4 5" key="1">
    <citation type="submission" date="2019-08" db="EMBL/GenBank/DDBJ databases">
        <title>Amphibian skin-associated Pigmentiphaga: genome sequence and occurrence across geography and hosts.</title>
        <authorList>
            <person name="Bletz M.C."/>
            <person name="Bunk B."/>
            <person name="Sproeer C."/>
            <person name="Biwer P."/>
            <person name="Reiter S."/>
            <person name="Rabemananjara F.C.E."/>
            <person name="Schulz S."/>
            <person name="Overmann J."/>
            <person name="Vences M."/>
        </authorList>
    </citation>
    <scope>NUCLEOTIDE SEQUENCE [LARGE SCALE GENOMIC DNA]</scope>
    <source>
        <strain evidence="4 5">Mada1488</strain>
    </source>
</reference>
<evidence type="ECO:0000313" key="4">
    <source>
        <dbReference type="EMBL" id="QEI06823.1"/>
    </source>
</evidence>
<evidence type="ECO:0000256" key="2">
    <source>
        <dbReference type="ARBA" id="ARBA00023163"/>
    </source>
</evidence>
<feature type="domain" description="HTH araC/xylS-type" evidence="3">
    <location>
        <begin position="229"/>
        <end position="327"/>
    </location>
</feature>
<dbReference type="PROSITE" id="PS01124">
    <property type="entry name" value="HTH_ARAC_FAMILY_2"/>
    <property type="match status" value="1"/>
</dbReference>
<gene>
    <name evidence="4" type="ORF">FXN63_14000</name>
</gene>
<dbReference type="CDD" id="cd03137">
    <property type="entry name" value="GATase1_AraC_1"/>
    <property type="match status" value="1"/>
</dbReference>
<dbReference type="OrthoDB" id="8543772at2"/>
<dbReference type="GO" id="GO:0043565">
    <property type="term" value="F:sequence-specific DNA binding"/>
    <property type="evidence" value="ECO:0007669"/>
    <property type="project" value="InterPro"/>
</dbReference>
<dbReference type="Gene3D" id="1.10.10.60">
    <property type="entry name" value="Homeodomain-like"/>
    <property type="match status" value="1"/>
</dbReference>
<dbReference type="PANTHER" id="PTHR43130:SF3">
    <property type="entry name" value="HTH-TYPE TRANSCRIPTIONAL REGULATOR RV1931C"/>
    <property type="match status" value="1"/>
</dbReference>
<dbReference type="SUPFAM" id="SSF52317">
    <property type="entry name" value="Class I glutamine amidotransferase-like"/>
    <property type="match status" value="1"/>
</dbReference>
<dbReference type="InterPro" id="IPR029062">
    <property type="entry name" value="Class_I_gatase-like"/>
</dbReference>
<dbReference type="AlphaFoldDB" id="A0A5C0AZH5"/>
<keyword evidence="2" id="KW-0804">Transcription</keyword>
<sequence>MPKAPRFPPSAVRVIELLAYPSVQLLDVSGPLQVFASANDRADAEGLSRPYELRVVAPGGQGVMSSSGLGLAATALPAVDDAVDTLIVAGGPGVRAASADTALLAWVQVRARNARRVASVCTGAFLLAAAGVLDGRRATTHWSYCAEFAQRYPRISVEPDPIFVNDGNVWTSAGVTAGIDLALALAEEDLGRSMALSLARHLVVFLKRPGGQAQFSAALSLQTAEDKFGPLHEWISSHLADDLSLPLLADQVGMSERSFSRHYAEATGMTPGRAVERLRVEAARRLLSESRLPVKRICQRCGFGSEETMRRSFLRVLAVTPQDYRARFSA</sequence>
<dbReference type="RefSeq" id="WP_148815814.1">
    <property type="nucleotide sequence ID" value="NZ_CP043046.1"/>
</dbReference>
<evidence type="ECO:0000313" key="5">
    <source>
        <dbReference type="Proteomes" id="UP000325161"/>
    </source>
</evidence>
<accession>A0A5C0AZH5</accession>
<dbReference type="SMART" id="SM00342">
    <property type="entry name" value="HTH_ARAC"/>
    <property type="match status" value="1"/>
</dbReference>
<dbReference type="EMBL" id="CP043046">
    <property type="protein sequence ID" value="QEI06823.1"/>
    <property type="molecule type" value="Genomic_DNA"/>
</dbReference>
<proteinExistence type="predicted"/>
<dbReference type="InterPro" id="IPR052158">
    <property type="entry name" value="INH-QAR"/>
</dbReference>
<protein>
    <submittedName>
        <fullName evidence="4">GlxA family transcriptional regulator</fullName>
    </submittedName>
</protein>
<keyword evidence="5" id="KW-1185">Reference proteome</keyword>
<dbReference type="SUPFAM" id="SSF46689">
    <property type="entry name" value="Homeodomain-like"/>
    <property type="match status" value="2"/>
</dbReference>
<dbReference type="GO" id="GO:0003700">
    <property type="term" value="F:DNA-binding transcription factor activity"/>
    <property type="evidence" value="ECO:0007669"/>
    <property type="project" value="InterPro"/>
</dbReference>
<dbReference type="Pfam" id="PF01965">
    <property type="entry name" value="DJ-1_PfpI"/>
    <property type="match status" value="1"/>
</dbReference>
<dbReference type="KEGG" id="pacr:FXN63_14000"/>
<dbReference type="PANTHER" id="PTHR43130">
    <property type="entry name" value="ARAC-FAMILY TRANSCRIPTIONAL REGULATOR"/>
    <property type="match status" value="1"/>
</dbReference>
<evidence type="ECO:0000259" key="3">
    <source>
        <dbReference type="PROSITE" id="PS01124"/>
    </source>
</evidence>